<dbReference type="Proteomes" id="UP000742460">
    <property type="component" value="Unassembled WGS sequence"/>
</dbReference>
<feature type="transmembrane region" description="Helical" evidence="2">
    <location>
        <begin position="255"/>
        <end position="276"/>
    </location>
</feature>
<feature type="transmembrane region" description="Helical" evidence="2">
    <location>
        <begin position="6"/>
        <end position="26"/>
    </location>
</feature>
<accession>A0A921SVW7</accession>
<dbReference type="AlphaFoldDB" id="A0A921SVW7"/>
<feature type="transmembrane region" description="Helical" evidence="2">
    <location>
        <begin position="203"/>
        <end position="223"/>
    </location>
</feature>
<feature type="transmembrane region" description="Helical" evidence="2">
    <location>
        <begin position="344"/>
        <end position="363"/>
    </location>
</feature>
<keyword evidence="2" id="KW-0812">Transmembrane</keyword>
<evidence type="ECO:0000313" key="3">
    <source>
        <dbReference type="EMBL" id="HJG90201.1"/>
    </source>
</evidence>
<organism evidence="3 4">
    <name type="scientific">Brachybacterium massiliense</name>
    <dbReference type="NCBI Taxonomy" id="1755098"/>
    <lineage>
        <taxon>Bacteria</taxon>
        <taxon>Bacillati</taxon>
        <taxon>Actinomycetota</taxon>
        <taxon>Actinomycetes</taxon>
        <taxon>Micrococcales</taxon>
        <taxon>Dermabacteraceae</taxon>
        <taxon>Brachybacterium</taxon>
    </lineage>
</organism>
<dbReference type="EMBL" id="DYUE01000022">
    <property type="protein sequence ID" value="HJG90201.1"/>
    <property type="molecule type" value="Genomic_DNA"/>
</dbReference>
<dbReference type="Pfam" id="PF20176">
    <property type="entry name" value="DUF6541"/>
    <property type="match status" value="1"/>
</dbReference>
<dbReference type="InterPro" id="IPR046671">
    <property type="entry name" value="DUF6541"/>
</dbReference>
<feature type="transmembrane region" description="Helical" evidence="2">
    <location>
        <begin position="466"/>
        <end position="486"/>
    </location>
</feature>
<feature type="transmembrane region" description="Helical" evidence="2">
    <location>
        <begin position="288"/>
        <end position="307"/>
    </location>
</feature>
<feature type="transmembrane region" description="Helical" evidence="2">
    <location>
        <begin position="70"/>
        <end position="92"/>
    </location>
</feature>
<feature type="region of interest" description="Disordered" evidence="1">
    <location>
        <begin position="696"/>
        <end position="725"/>
    </location>
</feature>
<feature type="transmembrane region" description="Helical" evidence="2">
    <location>
        <begin position="113"/>
        <end position="134"/>
    </location>
</feature>
<comment type="caution">
    <text evidence="3">The sequence shown here is derived from an EMBL/GenBank/DDBJ whole genome shotgun (WGS) entry which is preliminary data.</text>
</comment>
<feature type="transmembrane region" description="Helical" evidence="2">
    <location>
        <begin position="38"/>
        <end position="58"/>
    </location>
</feature>
<feature type="transmembrane region" description="Helical" evidence="2">
    <location>
        <begin position="230"/>
        <end position="249"/>
    </location>
</feature>
<reference evidence="3" key="2">
    <citation type="submission" date="2021-09" db="EMBL/GenBank/DDBJ databases">
        <authorList>
            <person name="Gilroy R."/>
        </authorList>
    </citation>
    <scope>NUCLEOTIDE SEQUENCE</scope>
    <source>
        <strain evidence="3">ChiGjej5B5-22894</strain>
    </source>
</reference>
<evidence type="ECO:0000256" key="1">
    <source>
        <dbReference type="SAM" id="MobiDB-lite"/>
    </source>
</evidence>
<protein>
    <submittedName>
        <fullName evidence="3">Uncharacterized protein</fullName>
    </submittedName>
</protein>
<sequence length="725" mass="77976">MEHLQAWASTAPLLAALLVVVYLPGLAVLRLAEVRRNLALAIAPAVTCGLVGVGGITLDLLGVPWNPVTFLLVTLAGCALVLAYRAVLARSGQVRLPIGGRIARVRWSPRQRLVVVAALVVAVAFHWVPVLLVVDPYFPASLSDPMFHYNGINAVMNTGNASMFGAMDWNYGLRVLDVTYPSVWHALAALVAGPTAVVEVAHVLSYLITPVIFLVGMTCLGAEVFPLRRLMTVLTPLLAAGFVAFPDYMTVGKGFWPNSLALALFPGVLAMAVGVFLDIAKGRLDRHLVRYTGSVLVLLAGTAGLVLAHPTFMFTPLWVGAPVLLVILVRLLRRLWRVWPRGRFLAVSVLSALGVLAVLGVVLTHPQVQAALSRPVIGEWEGILARVTSSIVLWPASRNVLVLLGLALFYGVVTLLGALFAAREPRARWALAAWAMQMLLIMGVYFPLPLLSNISGLWYSDVYRLFAVQVVFLPLLLSMALGALWSGPEPGGGEERALWPRCLEALRPLAGRTLLRLAVIGFVLVHLGLGAFMARFSAYAPAGPSIGEKAVIGSEEELVLLGELDALLPEDSLVLGDSLSGIGHAPALSDVDSVFTQVSARSLDVDGNYLSENFADIHEDPVVCDIVRHYGITHYYQDAPVRYEGELRDASLPGLYGVDTSEGFTLVASAGDASLWRIDACGEIPTREDWWDEDWRGFTVTGDPAQEDDDAEQPAGGDPPEDEAG</sequence>
<feature type="transmembrane region" description="Helical" evidence="2">
    <location>
        <begin position="313"/>
        <end position="332"/>
    </location>
</feature>
<keyword evidence="2" id="KW-1133">Transmembrane helix</keyword>
<proteinExistence type="predicted"/>
<evidence type="ECO:0000313" key="4">
    <source>
        <dbReference type="Proteomes" id="UP000742460"/>
    </source>
</evidence>
<gene>
    <name evidence="3" type="ORF">K8V81_00610</name>
</gene>
<feature type="transmembrane region" description="Helical" evidence="2">
    <location>
        <begin position="514"/>
        <end position="534"/>
    </location>
</feature>
<keyword evidence="2" id="KW-0472">Membrane</keyword>
<feature type="transmembrane region" description="Helical" evidence="2">
    <location>
        <begin position="400"/>
        <end position="422"/>
    </location>
</feature>
<evidence type="ECO:0000256" key="2">
    <source>
        <dbReference type="SAM" id="Phobius"/>
    </source>
</evidence>
<name>A0A921SVW7_9MICO</name>
<reference evidence="3" key="1">
    <citation type="journal article" date="2021" name="PeerJ">
        <title>Extensive microbial diversity within the chicken gut microbiome revealed by metagenomics and culture.</title>
        <authorList>
            <person name="Gilroy R."/>
            <person name="Ravi A."/>
            <person name="Getino M."/>
            <person name="Pursley I."/>
            <person name="Horton D.L."/>
            <person name="Alikhan N.F."/>
            <person name="Baker D."/>
            <person name="Gharbi K."/>
            <person name="Hall N."/>
            <person name="Watson M."/>
            <person name="Adriaenssens E.M."/>
            <person name="Foster-Nyarko E."/>
            <person name="Jarju S."/>
            <person name="Secka A."/>
            <person name="Antonio M."/>
            <person name="Oren A."/>
            <person name="Chaudhuri R.R."/>
            <person name="La Ragione R."/>
            <person name="Hildebrand F."/>
            <person name="Pallen M.J."/>
        </authorList>
    </citation>
    <scope>NUCLEOTIDE SEQUENCE</scope>
    <source>
        <strain evidence="3">ChiGjej5B5-22894</strain>
    </source>
</reference>
<feature type="transmembrane region" description="Helical" evidence="2">
    <location>
        <begin position="429"/>
        <end position="446"/>
    </location>
</feature>